<keyword evidence="11" id="KW-0653">Protein transport</keyword>
<evidence type="ECO:0000256" key="4">
    <source>
        <dbReference type="ARBA" id="ARBA00022448"/>
    </source>
</evidence>
<dbReference type="AlphaFoldDB" id="A0A9D1GWG5"/>
<evidence type="ECO:0000313" key="19">
    <source>
        <dbReference type="EMBL" id="HIT74323.1"/>
    </source>
</evidence>
<keyword evidence="10" id="KW-0067">ATP-binding</keyword>
<comment type="cofactor">
    <cofactor evidence="1">
        <name>Zn(2+)</name>
        <dbReference type="ChEBI" id="CHEBI:29105"/>
    </cofactor>
</comment>
<keyword evidence="9" id="KW-0862">Zinc</keyword>
<dbReference type="Proteomes" id="UP000886842">
    <property type="component" value="Unassembled WGS sequence"/>
</dbReference>
<dbReference type="GO" id="GO:0005886">
    <property type="term" value="C:plasma membrane"/>
    <property type="evidence" value="ECO:0007669"/>
    <property type="project" value="UniProtKB-SubCell"/>
</dbReference>
<comment type="catalytic activity">
    <reaction evidence="16">
        <text>ATP + H2O + cellular proteinSide 1 = ADP + phosphate + cellular proteinSide 2.</text>
        <dbReference type="EC" id="7.4.2.8"/>
    </reaction>
</comment>
<dbReference type="InterPro" id="IPR027417">
    <property type="entry name" value="P-loop_NTPase"/>
</dbReference>
<dbReference type="GO" id="GO:0031522">
    <property type="term" value="C:cell envelope Sec protein transport complex"/>
    <property type="evidence" value="ECO:0007669"/>
    <property type="project" value="TreeGrafter"/>
</dbReference>
<evidence type="ECO:0000256" key="15">
    <source>
        <dbReference type="ARBA" id="ARBA00024382"/>
    </source>
</evidence>
<evidence type="ECO:0000259" key="18">
    <source>
        <dbReference type="PROSITE" id="PS51196"/>
    </source>
</evidence>
<evidence type="ECO:0000256" key="8">
    <source>
        <dbReference type="ARBA" id="ARBA00022741"/>
    </source>
</evidence>
<keyword evidence="13" id="KW-0811">Translocation</keyword>
<dbReference type="GO" id="GO:0008564">
    <property type="term" value="F:protein-exporting ATPase activity"/>
    <property type="evidence" value="ECO:0007669"/>
    <property type="project" value="UniProtKB-EC"/>
</dbReference>
<evidence type="ECO:0000256" key="14">
    <source>
        <dbReference type="ARBA" id="ARBA00023136"/>
    </source>
</evidence>
<dbReference type="InterPro" id="IPR004027">
    <property type="entry name" value="SEC_C_motif"/>
</dbReference>
<reference evidence="19" key="2">
    <citation type="journal article" date="2021" name="PeerJ">
        <title>Extensive microbial diversity within the chicken gut microbiome revealed by metagenomics and culture.</title>
        <authorList>
            <person name="Gilroy R."/>
            <person name="Ravi A."/>
            <person name="Getino M."/>
            <person name="Pursley I."/>
            <person name="Horton D.L."/>
            <person name="Alikhan N.F."/>
            <person name="Baker D."/>
            <person name="Gharbi K."/>
            <person name="Hall N."/>
            <person name="Watson M."/>
            <person name="Adriaenssens E.M."/>
            <person name="Foster-Nyarko E."/>
            <person name="Jarju S."/>
            <person name="Secka A."/>
            <person name="Antonio M."/>
            <person name="Oren A."/>
            <person name="Chaudhuri R.R."/>
            <person name="La Ragione R."/>
            <person name="Hildebrand F."/>
            <person name="Pallen M.J."/>
        </authorList>
    </citation>
    <scope>NUCLEOTIDE SEQUENCE</scope>
    <source>
        <strain evidence="19">ChiGjej1B1-24693</strain>
    </source>
</reference>
<reference evidence="19" key="1">
    <citation type="submission" date="2020-10" db="EMBL/GenBank/DDBJ databases">
        <authorList>
            <person name="Gilroy R."/>
        </authorList>
    </citation>
    <scope>NUCLEOTIDE SEQUENCE</scope>
    <source>
        <strain evidence="19">ChiGjej1B1-24693</strain>
    </source>
</reference>
<dbReference type="EMBL" id="DVLP01000054">
    <property type="protein sequence ID" value="HIT74323.1"/>
    <property type="molecule type" value="Genomic_DNA"/>
</dbReference>
<evidence type="ECO:0000256" key="6">
    <source>
        <dbReference type="ARBA" id="ARBA00022490"/>
    </source>
</evidence>
<evidence type="ECO:0000256" key="12">
    <source>
        <dbReference type="ARBA" id="ARBA00022967"/>
    </source>
</evidence>
<evidence type="ECO:0000256" key="9">
    <source>
        <dbReference type="ARBA" id="ARBA00022833"/>
    </source>
</evidence>
<evidence type="ECO:0000256" key="2">
    <source>
        <dbReference type="ARBA" id="ARBA00004202"/>
    </source>
</evidence>
<comment type="caution">
    <text evidence="19">The sequence shown here is derived from an EMBL/GenBank/DDBJ whole genome shotgun (WGS) entry which is preliminary data.</text>
</comment>
<dbReference type="InterPro" id="IPR036266">
    <property type="entry name" value="SecA_Wing/Scaffold_sf"/>
</dbReference>
<keyword evidence="7" id="KW-0479">Metal-binding</keyword>
<keyword evidence="8" id="KW-0547">Nucleotide-binding</keyword>
<dbReference type="Pfam" id="PF02810">
    <property type="entry name" value="SEC-C"/>
    <property type="match status" value="1"/>
</dbReference>
<feature type="region of interest" description="Disordered" evidence="17">
    <location>
        <begin position="317"/>
        <end position="399"/>
    </location>
</feature>
<gene>
    <name evidence="19" type="ORF">IAA98_01905</name>
</gene>
<dbReference type="SUPFAM" id="SSF81886">
    <property type="entry name" value="Helical scaffold and wing domains of SecA"/>
    <property type="match status" value="1"/>
</dbReference>
<dbReference type="Gene3D" id="3.40.50.300">
    <property type="entry name" value="P-loop containing nucleotide triphosphate hydrolases"/>
    <property type="match status" value="1"/>
</dbReference>
<keyword evidence="5" id="KW-1003">Cell membrane</keyword>
<keyword evidence="6" id="KW-0963">Cytoplasm</keyword>
<dbReference type="GO" id="GO:0005829">
    <property type="term" value="C:cytosol"/>
    <property type="evidence" value="ECO:0007669"/>
    <property type="project" value="TreeGrafter"/>
</dbReference>
<dbReference type="Pfam" id="PF21090">
    <property type="entry name" value="P-loop_SecA"/>
    <property type="match status" value="1"/>
</dbReference>
<dbReference type="GO" id="GO:0017038">
    <property type="term" value="P:protein import"/>
    <property type="evidence" value="ECO:0007669"/>
    <property type="project" value="InterPro"/>
</dbReference>
<evidence type="ECO:0000256" key="1">
    <source>
        <dbReference type="ARBA" id="ARBA00001947"/>
    </source>
</evidence>
<dbReference type="Gene3D" id="1.10.3060.10">
    <property type="entry name" value="Helical scaffold and wing domains of SecA"/>
    <property type="match status" value="1"/>
</dbReference>
<dbReference type="PANTHER" id="PTHR30612:SF0">
    <property type="entry name" value="CHLOROPLAST PROTEIN-TRANSPORTING ATPASE"/>
    <property type="match status" value="1"/>
</dbReference>
<dbReference type="GO" id="GO:0005524">
    <property type="term" value="F:ATP binding"/>
    <property type="evidence" value="ECO:0007669"/>
    <property type="project" value="UniProtKB-KW"/>
</dbReference>
<evidence type="ECO:0000256" key="16">
    <source>
        <dbReference type="ARBA" id="ARBA00034006"/>
    </source>
</evidence>
<comment type="similarity">
    <text evidence="3">Belongs to the SecA family.</text>
</comment>
<sequence>LAEYEVSTAVEHDEVTATGGLYVVGSERHESRRIDNQLRGRSGRQGDPGESRFYLSLGDDLMRRFKSDIVEWVLNALKVPDDQPIEDRRVSKAIEGAQRQMEEQNFEIRKNVLKYDDVMNRQRHAIYADRRRLLEGADVRKQLRQTISRVTERMVRNATEGFPEDWDLEQLWTDMGTIYPVRIKLSTYDHDELEADELVEAFVKDAQRAYLRREKDLGKDVMRELERQVMLTVLDRKWREHLYEMDYLREGIGLRSMAQRDPLVEYQREGGDMFNAMMESFMEEVVGFLFNIEVQTPEAPAVGVAEANGKPVAIGKATASEDKEAGNGSGSGSKRSRTERKSTQKVAANAGRSASKLRYSAPESDGDASEPEKGAKTVVKSKDDWSTTPRNAPCPCGSGKKYKLCHGRA</sequence>
<evidence type="ECO:0000256" key="3">
    <source>
        <dbReference type="ARBA" id="ARBA00007650"/>
    </source>
</evidence>
<feature type="compositionally biased region" description="Basic and acidic residues" evidence="17">
    <location>
        <begin position="370"/>
        <end position="385"/>
    </location>
</feature>
<dbReference type="EC" id="7.4.2.8" evidence="15"/>
<dbReference type="InterPro" id="IPR044722">
    <property type="entry name" value="SecA_SF2_C"/>
</dbReference>
<evidence type="ECO:0000256" key="11">
    <source>
        <dbReference type="ARBA" id="ARBA00022927"/>
    </source>
</evidence>
<keyword evidence="4" id="KW-0813">Transport</keyword>
<dbReference type="InterPro" id="IPR000185">
    <property type="entry name" value="SecA"/>
</dbReference>
<feature type="non-terminal residue" evidence="19">
    <location>
        <position position="1"/>
    </location>
</feature>
<keyword evidence="12" id="KW-1278">Translocase</keyword>
<comment type="subcellular location">
    <subcellularLocation>
        <location evidence="2">Cell membrane</location>
        <topology evidence="2">Peripheral membrane protein</topology>
    </subcellularLocation>
</comment>
<dbReference type="GO" id="GO:0046872">
    <property type="term" value="F:metal ion binding"/>
    <property type="evidence" value="ECO:0007669"/>
    <property type="project" value="UniProtKB-KW"/>
</dbReference>
<name>A0A9D1GWG5_9ACTN</name>
<dbReference type="FunFam" id="3.40.50.300:FF:000429">
    <property type="entry name" value="Preprotein translocase subunit SecA"/>
    <property type="match status" value="1"/>
</dbReference>
<dbReference type="Gene3D" id="3.10.450.50">
    <property type="match status" value="1"/>
</dbReference>
<dbReference type="InterPro" id="IPR011116">
    <property type="entry name" value="SecA_Wing/Scaffold"/>
</dbReference>
<proteinExistence type="inferred from homology"/>
<dbReference type="GO" id="GO:0006886">
    <property type="term" value="P:intracellular protein transport"/>
    <property type="evidence" value="ECO:0007669"/>
    <property type="project" value="InterPro"/>
</dbReference>
<protein>
    <recommendedName>
        <fullName evidence="15">protein-secreting ATPase</fullName>
        <ecNumber evidence="15">7.4.2.8</ecNumber>
    </recommendedName>
</protein>
<feature type="domain" description="SecA family profile" evidence="18">
    <location>
        <begin position="1"/>
        <end position="86"/>
    </location>
</feature>
<dbReference type="PANTHER" id="PTHR30612">
    <property type="entry name" value="SECA INNER MEMBRANE COMPONENT OF SEC PROTEIN SECRETION SYSTEM"/>
    <property type="match status" value="1"/>
</dbReference>
<evidence type="ECO:0000256" key="5">
    <source>
        <dbReference type="ARBA" id="ARBA00022475"/>
    </source>
</evidence>
<dbReference type="SUPFAM" id="SSF52540">
    <property type="entry name" value="P-loop containing nucleoside triphosphate hydrolases"/>
    <property type="match status" value="1"/>
</dbReference>
<dbReference type="PROSITE" id="PS51196">
    <property type="entry name" value="SECA_MOTOR_DEAD"/>
    <property type="match status" value="1"/>
</dbReference>
<organism evidence="19 20">
    <name type="scientific">Candidatus Avipropionibacterium avicola</name>
    <dbReference type="NCBI Taxonomy" id="2840701"/>
    <lineage>
        <taxon>Bacteria</taxon>
        <taxon>Bacillati</taxon>
        <taxon>Actinomycetota</taxon>
        <taxon>Actinomycetes</taxon>
        <taxon>Propionibacteriales</taxon>
        <taxon>Propionibacteriaceae</taxon>
        <taxon>Propionibacteriaceae incertae sedis</taxon>
        <taxon>Candidatus Avipropionibacterium</taxon>
    </lineage>
</organism>
<evidence type="ECO:0000256" key="7">
    <source>
        <dbReference type="ARBA" id="ARBA00022723"/>
    </source>
</evidence>
<dbReference type="FunFam" id="1.10.3060.10:FF:000002">
    <property type="entry name" value="Preprotein translocase subunit SecA"/>
    <property type="match status" value="1"/>
</dbReference>
<evidence type="ECO:0000313" key="20">
    <source>
        <dbReference type="Proteomes" id="UP000886842"/>
    </source>
</evidence>
<accession>A0A9D1GWG5</accession>
<evidence type="ECO:0000256" key="10">
    <source>
        <dbReference type="ARBA" id="ARBA00022840"/>
    </source>
</evidence>
<evidence type="ECO:0000256" key="17">
    <source>
        <dbReference type="SAM" id="MobiDB-lite"/>
    </source>
</evidence>
<keyword evidence="14" id="KW-0472">Membrane</keyword>
<dbReference type="GO" id="GO:0043952">
    <property type="term" value="P:protein transport by the Sec complex"/>
    <property type="evidence" value="ECO:0007669"/>
    <property type="project" value="TreeGrafter"/>
</dbReference>
<dbReference type="InterPro" id="IPR014018">
    <property type="entry name" value="SecA_motor_DEAD"/>
</dbReference>
<evidence type="ECO:0000256" key="13">
    <source>
        <dbReference type="ARBA" id="ARBA00023010"/>
    </source>
</evidence>
<dbReference type="GO" id="GO:0006605">
    <property type="term" value="P:protein targeting"/>
    <property type="evidence" value="ECO:0007669"/>
    <property type="project" value="InterPro"/>
</dbReference>
<dbReference type="Pfam" id="PF07516">
    <property type="entry name" value="SecA_SW"/>
    <property type="match status" value="1"/>
</dbReference>